<keyword evidence="1" id="KW-0812">Transmembrane</keyword>
<dbReference type="Pfam" id="PF20153">
    <property type="entry name" value="DUF6535"/>
    <property type="match status" value="1"/>
</dbReference>
<dbReference type="STRING" id="1051891.A0A0C3PXV8"/>
<reference evidence="5" key="2">
    <citation type="submission" date="2015-01" db="EMBL/GenBank/DDBJ databases">
        <title>Evolutionary Origins and Diversification of the Mycorrhizal Mutualists.</title>
        <authorList>
            <consortium name="DOE Joint Genome Institute"/>
            <consortium name="Mycorrhizal Genomics Consortium"/>
            <person name="Kohler A."/>
            <person name="Kuo A."/>
            <person name="Nagy L.G."/>
            <person name="Floudas D."/>
            <person name="Copeland A."/>
            <person name="Barry K.W."/>
            <person name="Cichocki N."/>
            <person name="Veneault-Fourrey C."/>
            <person name="LaButti K."/>
            <person name="Lindquist E.A."/>
            <person name="Lipzen A."/>
            <person name="Lundell T."/>
            <person name="Morin E."/>
            <person name="Murat C."/>
            <person name="Riley R."/>
            <person name="Ohm R."/>
            <person name="Sun H."/>
            <person name="Tunlid A."/>
            <person name="Henrissat B."/>
            <person name="Grigoriev I.V."/>
            <person name="Hibbett D.S."/>
            <person name="Martin F."/>
        </authorList>
    </citation>
    <scope>NUCLEOTIDE SEQUENCE [LARGE SCALE GENOMIC DNA]</scope>
    <source>
        <strain evidence="5">MUT 4182</strain>
    </source>
</reference>
<keyword evidence="2" id="KW-0732">Signal</keyword>
<feature type="chain" id="PRO_5002180577" description="DUF6535 domain-containing protein" evidence="2">
    <location>
        <begin position="22"/>
        <end position="161"/>
    </location>
</feature>
<feature type="non-terminal residue" evidence="4">
    <location>
        <position position="161"/>
    </location>
</feature>
<sequence>AGLFAGVNTAFLALTLPLLSADSADDISALLVQNNAILTQLVTGRNDTLPTTPTLPSAGFSPSRDIFTINALFSLSLAFAIISSFLAVLGRQWLVYYRKRSGGGPDRQRWEQLSRFLGAERWQLEPMLDDVLPSLLQLGLIIFCISLILYLRHLSPTISII</sequence>
<evidence type="ECO:0000313" key="4">
    <source>
        <dbReference type="EMBL" id="KIO19985.1"/>
    </source>
</evidence>
<keyword evidence="5" id="KW-1185">Reference proteome</keyword>
<accession>A0A0C3PXV8</accession>
<keyword evidence="1" id="KW-0472">Membrane</keyword>
<dbReference type="InterPro" id="IPR045338">
    <property type="entry name" value="DUF6535"/>
</dbReference>
<dbReference type="OrthoDB" id="2663349at2759"/>
<dbReference type="EMBL" id="KN823193">
    <property type="protein sequence ID" value="KIO19985.1"/>
    <property type="molecule type" value="Genomic_DNA"/>
</dbReference>
<feature type="transmembrane region" description="Helical" evidence="1">
    <location>
        <begin position="131"/>
        <end position="151"/>
    </location>
</feature>
<gene>
    <name evidence="4" type="ORF">M407DRAFT_50292</name>
</gene>
<reference evidence="4 5" key="1">
    <citation type="submission" date="2014-04" db="EMBL/GenBank/DDBJ databases">
        <authorList>
            <consortium name="DOE Joint Genome Institute"/>
            <person name="Kuo A."/>
            <person name="Girlanda M."/>
            <person name="Perotto S."/>
            <person name="Kohler A."/>
            <person name="Nagy L.G."/>
            <person name="Floudas D."/>
            <person name="Copeland A."/>
            <person name="Barry K.W."/>
            <person name="Cichocki N."/>
            <person name="Veneault-Fourrey C."/>
            <person name="LaButti K."/>
            <person name="Lindquist E.A."/>
            <person name="Lipzen A."/>
            <person name="Lundell T."/>
            <person name="Morin E."/>
            <person name="Murat C."/>
            <person name="Sun H."/>
            <person name="Tunlid A."/>
            <person name="Henrissat B."/>
            <person name="Grigoriev I.V."/>
            <person name="Hibbett D.S."/>
            <person name="Martin F."/>
            <person name="Nordberg H.P."/>
            <person name="Cantor M.N."/>
            <person name="Hua S.X."/>
        </authorList>
    </citation>
    <scope>NUCLEOTIDE SEQUENCE [LARGE SCALE GENOMIC DNA]</scope>
    <source>
        <strain evidence="4 5">MUT 4182</strain>
    </source>
</reference>
<evidence type="ECO:0000256" key="2">
    <source>
        <dbReference type="SAM" id="SignalP"/>
    </source>
</evidence>
<feature type="signal peptide" evidence="2">
    <location>
        <begin position="1"/>
        <end position="21"/>
    </location>
</feature>
<protein>
    <recommendedName>
        <fullName evidence="3">DUF6535 domain-containing protein</fullName>
    </recommendedName>
</protein>
<proteinExistence type="predicted"/>
<dbReference type="AlphaFoldDB" id="A0A0C3PXV8"/>
<feature type="domain" description="DUF6535" evidence="3">
    <location>
        <begin position="1"/>
        <end position="152"/>
    </location>
</feature>
<organism evidence="4 5">
    <name type="scientific">Tulasnella calospora MUT 4182</name>
    <dbReference type="NCBI Taxonomy" id="1051891"/>
    <lineage>
        <taxon>Eukaryota</taxon>
        <taxon>Fungi</taxon>
        <taxon>Dikarya</taxon>
        <taxon>Basidiomycota</taxon>
        <taxon>Agaricomycotina</taxon>
        <taxon>Agaricomycetes</taxon>
        <taxon>Cantharellales</taxon>
        <taxon>Tulasnellaceae</taxon>
        <taxon>Tulasnella</taxon>
    </lineage>
</organism>
<evidence type="ECO:0000256" key="1">
    <source>
        <dbReference type="SAM" id="Phobius"/>
    </source>
</evidence>
<feature type="transmembrane region" description="Helical" evidence="1">
    <location>
        <begin position="66"/>
        <end position="90"/>
    </location>
</feature>
<dbReference type="HOGENOM" id="CLU_018688_1_2_1"/>
<keyword evidence="1" id="KW-1133">Transmembrane helix</keyword>
<name>A0A0C3PXV8_9AGAM</name>
<evidence type="ECO:0000313" key="5">
    <source>
        <dbReference type="Proteomes" id="UP000054248"/>
    </source>
</evidence>
<evidence type="ECO:0000259" key="3">
    <source>
        <dbReference type="Pfam" id="PF20153"/>
    </source>
</evidence>
<dbReference type="Proteomes" id="UP000054248">
    <property type="component" value="Unassembled WGS sequence"/>
</dbReference>
<feature type="non-terminal residue" evidence="4">
    <location>
        <position position="1"/>
    </location>
</feature>